<evidence type="ECO:0000256" key="1">
    <source>
        <dbReference type="SAM" id="MobiDB-lite"/>
    </source>
</evidence>
<keyword evidence="2" id="KW-1133">Transmembrane helix</keyword>
<accession>A0ABQ6B1G3</accession>
<evidence type="ECO:0000313" key="3">
    <source>
        <dbReference type="EMBL" id="GLR87525.1"/>
    </source>
</evidence>
<sequence length="654" mass="69632">MEIMAKRNRGPRMGEGAVAWQLPLAAALVFFGFAAGLTLSIWPWAAKLSVFSKLMIIWLFGCVAYSAALFAQIYRWSLVDQTSASLRLRMYWAIPPLLAPLVVPALAFLATAPIGSKPVWTVCALSGLLTQKECVPAVRWLIVGFSLVPAFGLLMLIWWKLCSLMEIRWLFERPWSGLGEDTSEANAAEGFAQAAITLLVIVICLIPICYALLSGISKTGALFAYQPHVGGGSSACNEGDVCKPKSEPDNRPKAPSDPPGNGSKAPTAPLPANPPSASGNTDTNQDVVAILKSADGNSALGAIRAAIDDAGKSLKGQELSESLKGIRRALEEIHAKDDLSAKALGDVRESLHDIDQALHDPKVAPGLESVRASLQKIADAMPTGQPSIRLTEVEQSLQGINATLAAQLSPAMNALKDIRKALEEIAAKSDLSASAATELRKTLLNVDQALRNPKDAPGFENIRASLQKIADAMPAGQSSASLAEVEQSLARISDTLAGKLAPATDSMGQTLGHIDATLGKEKPAADCFEVKFMARPAPDSALMKAKDAAGGQKFRAIKSYFLSFDKGRTDIPEDDQQHISAFLSDGMIPIGSRLSVRGFADGPAKQSNEDYASKRALALADFAARAQSGRKIVDLQWSVGSERSATIKIVEECR</sequence>
<evidence type="ECO:0008006" key="5">
    <source>
        <dbReference type="Google" id="ProtNLM"/>
    </source>
</evidence>
<evidence type="ECO:0000256" key="2">
    <source>
        <dbReference type="SAM" id="Phobius"/>
    </source>
</evidence>
<feature type="transmembrane region" description="Helical" evidence="2">
    <location>
        <begin position="191"/>
        <end position="213"/>
    </location>
</feature>
<gene>
    <name evidence="3" type="ORF">GCM10007857_42360</name>
</gene>
<proteinExistence type="predicted"/>
<protein>
    <recommendedName>
        <fullName evidence="5">OmpA-like domain-containing protein</fullName>
    </recommendedName>
</protein>
<feature type="transmembrane region" description="Helical" evidence="2">
    <location>
        <begin position="20"/>
        <end position="42"/>
    </location>
</feature>
<keyword evidence="2" id="KW-0472">Membrane</keyword>
<feature type="region of interest" description="Disordered" evidence="1">
    <location>
        <begin position="236"/>
        <end position="283"/>
    </location>
</feature>
<feature type="compositionally biased region" description="Basic and acidic residues" evidence="1">
    <location>
        <begin position="240"/>
        <end position="254"/>
    </location>
</feature>
<name>A0ABQ6B1G3_9BRAD</name>
<feature type="transmembrane region" description="Helical" evidence="2">
    <location>
        <begin position="137"/>
        <end position="159"/>
    </location>
</feature>
<comment type="caution">
    <text evidence="3">The sequence shown here is derived from an EMBL/GenBank/DDBJ whole genome shotgun (WGS) entry which is preliminary data.</text>
</comment>
<keyword evidence="4" id="KW-1185">Reference proteome</keyword>
<feature type="transmembrane region" description="Helical" evidence="2">
    <location>
        <begin position="94"/>
        <end position="116"/>
    </location>
</feature>
<dbReference type="EMBL" id="BSOW01000014">
    <property type="protein sequence ID" value="GLR87525.1"/>
    <property type="molecule type" value="Genomic_DNA"/>
</dbReference>
<evidence type="ECO:0000313" key="4">
    <source>
        <dbReference type="Proteomes" id="UP001156905"/>
    </source>
</evidence>
<feature type="transmembrane region" description="Helical" evidence="2">
    <location>
        <begin position="54"/>
        <end position="74"/>
    </location>
</feature>
<organism evidence="3 4">
    <name type="scientific">Bradyrhizobium iriomotense</name>
    <dbReference type="NCBI Taxonomy" id="441950"/>
    <lineage>
        <taxon>Bacteria</taxon>
        <taxon>Pseudomonadati</taxon>
        <taxon>Pseudomonadota</taxon>
        <taxon>Alphaproteobacteria</taxon>
        <taxon>Hyphomicrobiales</taxon>
        <taxon>Nitrobacteraceae</taxon>
        <taxon>Bradyrhizobium</taxon>
    </lineage>
</organism>
<keyword evidence="2" id="KW-0812">Transmembrane</keyword>
<reference evidence="4" key="1">
    <citation type="journal article" date="2019" name="Int. J. Syst. Evol. Microbiol.">
        <title>The Global Catalogue of Microorganisms (GCM) 10K type strain sequencing project: providing services to taxonomists for standard genome sequencing and annotation.</title>
        <authorList>
            <consortium name="The Broad Institute Genomics Platform"/>
            <consortium name="The Broad Institute Genome Sequencing Center for Infectious Disease"/>
            <person name="Wu L."/>
            <person name="Ma J."/>
        </authorList>
    </citation>
    <scope>NUCLEOTIDE SEQUENCE [LARGE SCALE GENOMIC DNA]</scope>
    <source>
        <strain evidence="4">NBRC 102520</strain>
    </source>
</reference>
<dbReference type="Proteomes" id="UP001156905">
    <property type="component" value="Unassembled WGS sequence"/>
</dbReference>